<feature type="chain" id="PRO_5036748022" evidence="1">
    <location>
        <begin position="32"/>
        <end position="346"/>
    </location>
</feature>
<sequence>MLNRRWIHRFGLILAALAAVSLASAAGPASAQERKSIRWATSNTGSYGYKVAASMVKVLEEALGGQYTITVNPYPSTTGAMKAAMDGGAEIGYTADVGMTQLYAREGGFKNYKPAKSLLVHAWYSYPMESFMAAPAAKAGQYKCWGDFSGKPVFFTTAGFMNWLNFQRIYKVLGYQFKHVQIDPATQSDAFQAGTIVGAVAYTTAGRSLASYWRETELRTDVKLINPCPNEVEKLKAAGLAIAEVDPKQAFSKDVGVAKVLGVPILFAYNVRPDMPEDVVYKMLSAFYNQRAVLAKADPGFTPMARDFVGMQVQGINANPHIPVHAGMAKFLKEHKAWNDKWKIAK</sequence>
<organism evidence="2 3">
    <name type="scientific">Tectimicrobiota bacterium</name>
    <dbReference type="NCBI Taxonomy" id="2528274"/>
    <lineage>
        <taxon>Bacteria</taxon>
        <taxon>Pseudomonadati</taxon>
        <taxon>Nitrospinota/Tectimicrobiota group</taxon>
        <taxon>Candidatus Tectimicrobiota</taxon>
    </lineage>
</organism>
<dbReference type="SUPFAM" id="SSF53850">
    <property type="entry name" value="Periplasmic binding protein-like II"/>
    <property type="match status" value="1"/>
</dbReference>
<dbReference type="EMBL" id="JACPUR010000003">
    <property type="protein sequence ID" value="MBI3126402.1"/>
    <property type="molecule type" value="Genomic_DNA"/>
</dbReference>
<evidence type="ECO:0000313" key="3">
    <source>
        <dbReference type="Proteomes" id="UP000782312"/>
    </source>
</evidence>
<gene>
    <name evidence="2" type="ORF">HYZ11_02215</name>
</gene>
<dbReference type="InterPro" id="IPR011852">
    <property type="entry name" value="TRAP_TAXI"/>
</dbReference>
<accession>A0A932MMC3</accession>
<protein>
    <submittedName>
        <fullName evidence="2">Immunogenic protein</fullName>
    </submittedName>
</protein>
<dbReference type="Proteomes" id="UP000782312">
    <property type="component" value="Unassembled WGS sequence"/>
</dbReference>
<evidence type="ECO:0000313" key="2">
    <source>
        <dbReference type="EMBL" id="MBI3126402.1"/>
    </source>
</evidence>
<dbReference type="PANTHER" id="PTHR42941">
    <property type="entry name" value="SLL1037 PROTEIN"/>
    <property type="match status" value="1"/>
</dbReference>
<dbReference type="PANTHER" id="PTHR42941:SF1">
    <property type="entry name" value="SLL1037 PROTEIN"/>
    <property type="match status" value="1"/>
</dbReference>
<dbReference type="Gene3D" id="3.40.190.10">
    <property type="entry name" value="Periplasmic binding protein-like II"/>
    <property type="match status" value="2"/>
</dbReference>
<dbReference type="AlphaFoldDB" id="A0A932MMC3"/>
<dbReference type="Pfam" id="PF16868">
    <property type="entry name" value="NMT1_3"/>
    <property type="match status" value="1"/>
</dbReference>
<name>A0A932MMC3_UNCTE</name>
<keyword evidence="1" id="KW-0732">Signal</keyword>
<feature type="signal peptide" evidence="1">
    <location>
        <begin position="1"/>
        <end position="31"/>
    </location>
</feature>
<evidence type="ECO:0000256" key="1">
    <source>
        <dbReference type="SAM" id="SignalP"/>
    </source>
</evidence>
<reference evidence="2" key="1">
    <citation type="submission" date="2020-07" db="EMBL/GenBank/DDBJ databases">
        <title>Huge and variable diversity of episymbiotic CPR bacteria and DPANN archaea in groundwater ecosystems.</title>
        <authorList>
            <person name="He C.Y."/>
            <person name="Keren R."/>
            <person name="Whittaker M."/>
            <person name="Farag I.F."/>
            <person name="Doudna J."/>
            <person name="Cate J.H.D."/>
            <person name="Banfield J.F."/>
        </authorList>
    </citation>
    <scope>NUCLEOTIDE SEQUENCE</scope>
    <source>
        <strain evidence="2">NC_groundwater_763_Ag_S-0.2um_68_21</strain>
    </source>
</reference>
<comment type="caution">
    <text evidence="2">The sequence shown here is derived from an EMBL/GenBank/DDBJ whole genome shotgun (WGS) entry which is preliminary data.</text>
</comment>
<proteinExistence type="predicted"/>